<evidence type="ECO:0000259" key="3">
    <source>
        <dbReference type="PROSITE" id="PS50043"/>
    </source>
</evidence>
<dbReference type="GO" id="GO:0005737">
    <property type="term" value="C:cytoplasm"/>
    <property type="evidence" value="ECO:0007669"/>
    <property type="project" value="TreeGrafter"/>
</dbReference>
<dbReference type="Gene3D" id="3.40.50.300">
    <property type="entry name" value="P-loop containing nucleotide triphosphate hydrolases"/>
    <property type="match status" value="1"/>
</dbReference>
<evidence type="ECO:0000313" key="4">
    <source>
        <dbReference type="EMBL" id="GIF23298.1"/>
    </source>
</evidence>
<evidence type="ECO:0000256" key="1">
    <source>
        <dbReference type="ARBA" id="ARBA00022741"/>
    </source>
</evidence>
<dbReference type="SUPFAM" id="SSF52540">
    <property type="entry name" value="P-loop containing nucleoside triphosphate hydrolases"/>
    <property type="match status" value="1"/>
</dbReference>
<dbReference type="PANTHER" id="PTHR16305:SF35">
    <property type="entry name" value="TRANSCRIPTIONAL ACTIVATOR DOMAIN"/>
    <property type="match status" value="1"/>
</dbReference>
<dbReference type="GO" id="GO:0003677">
    <property type="term" value="F:DNA binding"/>
    <property type="evidence" value="ECO:0007669"/>
    <property type="project" value="InterPro"/>
</dbReference>
<accession>A0A919TU61</accession>
<dbReference type="InterPro" id="IPR003593">
    <property type="entry name" value="AAA+_ATPase"/>
</dbReference>
<dbReference type="PANTHER" id="PTHR16305">
    <property type="entry name" value="TESTICULAR SOLUBLE ADENYLYL CYCLASE"/>
    <property type="match status" value="1"/>
</dbReference>
<keyword evidence="2" id="KW-0067">ATP-binding</keyword>
<dbReference type="RefSeq" id="WP_203811201.1">
    <property type="nucleotide sequence ID" value="NZ_BOMY01000039.1"/>
</dbReference>
<dbReference type="Gene3D" id="1.10.10.10">
    <property type="entry name" value="Winged helix-like DNA-binding domain superfamily/Winged helix DNA-binding domain"/>
    <property type="match status" value="1"/>
</dbReference>
<proteinExistence type="predicted"/>
<name>A0A919TU61_9ACTN</name>
<dbReference type="Pfam" id="PF00196">
    <property type="entry name" value="GerE"/>
    <property type="match status" value="1"/>
</dbReference>
<dbReference type="EMBL" id="BOMY01000039">
    <property type="protein sequence ID" value="GIF23298.1"/>
    <property type="molecule type" value="Genomic_DNA"/>
</dbReference>
<dbReference type="Proteomes" id="UP000623608">
    <property type="component" value="Unassembled WGS sequence"/>
</dbReference>
<reference evidence="4" key="1">
    <citation type="submission" date="2021-01" db="EMBL/GenBank/DDBJ databases">
        <title>Whole genome shotgun sequence of Actinoplanes tereljensis NBRC 105297.</title>
        <authorList>
            <person name="Komaki H."/>
            <person name="Tamura T."/>
        </authorList>
    </citation>
    <scope>NUCLEOTIDE SEQUENCE</scope>
    <source>
        <strain evidence="4">NBRC 105297</strain>
    </source>
</reference>
<evidence type="ECO:0000256" key="2">
    <source>
        <dbReference type="ARBA" id="ARBA00022840"/>
    </source>
</evidence>
<feature type="domain" description="HTH luxR-type" evidence="3">
    <location>
        <begin position="849"/>
        <end position="914"/>
    </location>
</feature>
<dbReference type="InterPro" id="IPR000792">
    <property type="entry name" value="Tscrpt_reg_LuxR_C"/>
</dbReference>
<dbReference type="InterPro" id="IPR036388">
    <property type="entry name" value="WH-like_DNA-bd_sf"/>
</dbReference>
<keyword evidence="5" id="KW-1185">Reference proteome</keyword>
<dbReference type="SMART" id="SM00382">
    <property type="entry name" value="AAA"/>
    <property type="match status" value="1"/>
</dbReference>
<sequence>MARLVLRGRSAEMTHALSALRRAVRTRHGAVLAVVGAAGIGKSVFAVAVADEARSLGFGTGFGQAGPETRAIPGGSLLVALRSGRQPLLDSEGFNDLAALYERPLWLIDRIGDLLARIAAGTPLLVIIDDVELADDLTRLALKLLPARLSGLPIVWMLTSRTLSTAVIDETTSAAESAAVARISLGPLAGTDIDDLARDRLGETPPGNVRTALGSAGGSPFWADQLVRGLGSAAQSQDHVGVMATTRRRLATLSTGAAELVRLAAVWKTPLPVPDATALLESPARGWVAEAAQEAAAGGMLVRAGDEVSFPHALVRDAVYAQIDADDRRSWHLRCGEMLLGRVGDEQAAATHLRLAEPGSDTVLAGRVLRTAGDRVAASPGGAAALARFAWQLVADPSDEHAPQLARTAAEILGATERHNDVVAIADAVLASDAGHPSGAAVAGLQWRLLALHALVASGRWDIAAQRIDILLDDVRITGAPRARLESLRAASAAGEGPRSALKAIAAQADRVLADPGAEAATRRLAATTRATAARRLSRFGDAWRAVADLPLAPTPASTAERIRALQDIDRLAEAAPLLEAVGAGATSAGDFRHLEPSVLLAAARQELDLGRLGGADALARVLAEQARETMVPAQRVGAAVVLAEVALHRGDPFDFIAADLPQSPVVEWSMGIRVLHATAALRADDVDGALRLILPAVSAYRAGYCSSQWSPSLSRPLLAVALRAGNRPLAEQIVETAAISARNNEQVASWVGVAKQSAGVLTRDIGELECAVDVLRTGPRPLLLAGALVDHSDLLVSAQRQGEAVKRLEEAADLYARAGAEFDVKLATSALARLGVRRRREIPAQNRAVTGWWSLTDSEQTVAELISAGHTNRSAATELGISPNTVNTHLRSVFGKLGVRSRVQLANVVRDRAPQT</sequence>
<keyword evidence="1" id="KW-0547">Nucleotide-binding</keyword>
<dbReference type="GO" id="GO:0005524">
    <property type="term" value="F:ATP binding"/>
    <property type="evidence" value="ECO:0007669"/>
    <property type="project" value="UniProtKB-KW"/>
</dbReference>
<dbReference type="PROSITE" id="PS50043">
    <property type="entry name" value="HTH_LUXR_2"/>
    <property type="match status" value="1"/>
</dbReference>
<dbReference type="SUPFAM" id="SSF46894">
    <property type="entry name" value="C-terminal effector domain of the bipartite response regulators"/>
    <property type="match status" value="1"/>
</dbReference>
<dbReference type="GO" id="GO:0006355">
    <property type="term" value="P:regulation of DNA-templated transcription"/>
    <property type="evidence" value="ECO:0007669"/>
    <property type="project" value="InterPro"/>
</dbReference>
<organism evidence="4 5">
    <name type="scientific">Paractinoplanes tereljensis</name>
    <dbReference type="NCBI Taxonomy" id="571912"/>
    <lineage>
        <taxon>Bacteria</taxon>
        <taxon>Bacillati</taxon>
        <taxon>Actinomycetota</taxon>
        <taxon>Actinomycetes</taxon>
        <taxon>Micromonosporales</taxon>
        <taxon>Micromonosporaceae</taxon>
        <taxon>Paractinoplanes</taxon>
    </lineage>
</organism>
<protein>
    <submittedName>
        <fullName evidence="4">Helix-turn-helix transcriptional regulator</fullName>
    </submittedName>
</protein>
<dbReference type="SMART" id="SM00421">
    <property type="entry name" value="HTH_LUXR"/>
    <property type="match status" value="1"/>
</dbReference>
<dbReference type="PRINTS" id="PR00038">
    <property type="entry name" value="HTHLUXR"/>
</dbReference>
<evidence type="ECO:0000313" key="5">
    <source>
        <dbReference type="Proteomes" id="UP000623608"/>
    </source>
</evidence>
<comment type="caution">
    <text evidence="4">The sequence shown here is derived from an EMBL/GenBank/DDBJ whole genome shotgun (WGS) entry which is preliminary data.</text>
</comment>
<dbReference type="GO" id="GO:0004016">
    <property type="term" value="F:adenylate cyclase activity"/>
    <property type="evidence" value="ECO:0007669"/>
    <property type="project" value="TreeGrafter"/>
</dbReference>
<dbReference type="InterPro" id="IPR041664">
    <property type="entry name" value="AAA_16"/>
</dbReference>
<dbReference type="InterPro" id="IPR016032">
    <property type="entry name" value="Sig_transdc_resp-reg_C-effctor"/>
</dbReference>
<dbReference type="Pfam" id="PF13191">
    <property type="entry name" value="AAA_16"/>
    <property type="match status" value="1"/>
</dbReference>
<gene>
    <name evidence="4" type="ORF">Ate02nite_60280</name>
</gene>
<dbReference type="CDD" id="cd06170">
    <property type="entry name" value="LuxR_C_like"/>
    <property type="match status" value="1"/>
</dbReference>
<dbReference type="AlphaFoldDB" id="A0A919TU61"/>
<dbReference type="InterPro" id="IPR027417">
    <property type="entry name" value="P-loop_NTPase"/>
</dbReference>